<dbReference type="GO" id="GO:0046872">
    <property type="term" value="F:metal ion binding"/>
    <property type="evidence" value="ECO:0007669"/>
    <property type="project" value="UniProtKB-KW"/>
</dbReference>
<evidence type="ECO:0000256" key="9">
    <source>
        <dbReference type="ARBA" id="ARBA00022723"/>
    </source>
</evidence>
<evidence type="ECO:0000256" key="4">
    <source>
        <dbReference type="ARBA" id="ARBA00012513"/>
    </source>
</evidence>
<dbReference type="InterPro" id="IPR000719">
    <property type="entry name" value="Prot_kinase_dom"/>
</dbReference>
<feature type="binding site" evidence="16">
    <location>
        <position position="45"/>
    </location>
    <ligand>
        <name>ATP</name>
        <dbReference type="ChEBI" id="CHEBI:30616"/>
    </ligand>
</feature>
<dbReference type="Proteomes" id="UP001324427">
    <property type="component" value="Unassembled WGS sequence"/>
</dbReference>
<comment type="catalytic activity">
    <reaction evidence="15">
        <text>L-seryl-[protein] + ATP = O-phospho-L-seryl-[protein] + ADP + H(+)</text>
        <dbReference type="Rhea" id="RHEA:17989"/>
        <dbReference type="Rhea" id="RHEA-COMP:9863"/>
        <dbReference type="Rhea" id="RHEA-COMP:11604"/>
        <dbReference type="ChEBI" id="CHEBI:15378"/>
        <dbReference type="ChEBI" id="CHEBI:29999"/>
        <dbReference type="ChEBI" id="CHEBI:30616"/>
        <dbReference type="ChEBI" id="CHEBI:83421"/>
        <dbReference type="ChEBI" id="CHEBI:456216"/>
        <dbReference type="EC" id="2.7.11.1"/>
    </reaction>
</comment>
<evidence type="ECO:0000256" key="2">
    <source>
        <dbReference type="ARBA" id="ARBA00004496"/>
    </source>
</evidence>
<evidence type="ECO:0000256" key="11">
    <source>
        <dbReference type="ARBA" id="ARBA00022777"/>
    </source>
</evidence>
<keyword evidence="6" id="KW-0723">Serine/threonine-protein kinase</keyword>
<feature type="compositionally biased region" description="Pro residues" evidence="17">
    <location>
        <begin position="380"/>
        <end position="400"/>
    </location>
</feature>
<evidence type="ECO:0000256" key="6">
    <source>
        <dbReference type="ARBA" id="ARBA00022527"/>
    </source>
</evidence>
<comment type="similarity">
    <text evidence="3">Belongs to the protein kinase superfamily. STE Ser/Thr protein kinase family. STE20 subfamily.</text>
</comment>
<dbReference type="FunFam" id="1.10.510.10:FF:000411">
    <property type="entry name" value="Probable Ste20-like kinase Don3"/>
    <property type="match status" value="1"/>
</dbReference>
<dbReference type="PROSITE" id="PS50011">
    <property type="entry name" value="PROTEIN_KINASE_DOM"/>
    <property type="match status" value="1"/>
</dbReference>
<feature type="compositionally biased region" description="Low complexity" evidence="17">
    <location>
        <begin position="535"/>
        <end position="547"/>
    </location>
</feature>
<dbReference type="Pfam" id="PF00069">
    <property type="entry name" value="Pkinase"/>
    <property type="match status" value="1"/>
</dbReference>
<evidence type="ECO:0000256" key="7">
    <source>
        <dbReference type="ARBA" id="ARBA00022553"/>
    </source>
</evidence>
<evidence type="ECO:0000256" key="14">
    <source>
        <dbReference type="ARBA" id="ARBA00047899"/>
    </source>
</evidence>
<feature type="region of interest" description="Disordered" evidence="17">
    <location>
        <begin position="476"/>
        <end position="591"/>
    </location>
</feature>
<sequence>MAGTMSGGHADPETLYTKQACIGGGSFGKVYKGVDKRTGQSVAIKIIDVENADDEVDDIIQEISILAGLHSPYVTKYYGSYLKGSDLWIIMEYCSGGSCGDLLKPGLIPEDYICIIVRELLMGLEYLHNDGKLHRDIKAANILLGANGQVKLADFGVSGQLTATMTKKNTFVGTPFWMAPEVIKQSGYDHKADIWSLGITALELALGEPPYSDIHPMKVLFLIPKNPAPTLEGNFSKEFKDFVFRCLRKEPRERPSARELLKHPWVRRAKRTAYLTELIERLERWQATHREDKDRDDDDYREESPERDSEDEDLWDFGTVRPVGRRANGAGGLRAMNESGMNSRSSHVTTSPTRRSVSNKENSYEEDEENSTRGTLKGSMPPPPLPKTPSPSKKPSPLPSPGAAAKVPLPQTPTRKPLPHQRTPPQSPRDEQPIASPRPPATPQTPRLLNDDFLQQSIASDMSQYMKGLQLKDEPIDAPQLQQAQAVLQPIGIDGQQSPRVPALERPGASRSQSTNELYQKPLPSFAPPTSDVKQPQQQQHAAVQPATNQERPRSSIDAARNDNSTPTQQQMHQPPPPQSQYQHPEAGQEQPVTALTSVVIPALEAALHRRTYQLSLLQKKYSASQASRTSSAITDSTLATEDLLLKRQTHDQIRKCMGKVAKLFSEMDHWDGVAPIGMGDGVEGLLEGFLEEVLCRVEAEDA</sequence>
<comment type="caution">
    <text evidence="19">The sequence shown here is derived from an EMBL/GenBank/DDBJ whole genome shotgun (WGS) entry which is preliminary data.</text>
</comment>
<feature type="domain" description="Protein kinase" evidence="18">
    <location>
        <begin position="16"/>
        <end position="266"/>
    </location>
</feature>
<keyword evidence="20" id="KW-1185">Reference proteome</keyword>
<organism evidence="19 20">
    <name type="scientific">Oleoguttula mirabilis</name>
    <dbReference type="NCBI Taxonomy" id="1507867"/>
    <lineage>
        <taxon>Eukaryota</taxon>
        <taxon>Fungi</taxon>
        <taxon>Dikarya</taxon>
        <taxon>Ascomycota</taxon>
        <taxon>Pezizomycotina</taxon>
        <taxon>Dothideomycetes</taxon>
        <taxon>Dothideomycetidae</taxon>
        <taxon>Mycosphaerellales</taxon>
        <taxon>Teratosphaeriaceae</taxon>
        <taxon>Oleoguttula</taxon>
    </lineage>
</organism>
<protein>
    <recommendedName>
        <fullName evidence="4">non-specific serine/threonine protein kinase</fullName>
        <ecNumber evidence="4">2.7.11.1</ecNumber>
    </recommendedName>
</protein>
<keyword evidence="8" id="KW-0808">Transferase</keyword>
<dbReference type="InterPro" id="IPR017441">
    <property type="entry name" value="Protein_kinase_ATP_BS"/>
</dbReference>
<dbReference type="SUPFAM" id="SSF56112">
    <property type="entry name" value="Protein kinase-like (PK-like)"/>
    <property type="match status" value="1"/>
</dbReference>
<keyword evidence="7" id="KW-0597">Phosphoprotein</keyword>
<dbReference type="SMART" id="SM00220">
    <property type="entry name" value="S_TKc"/>
    <property type="match status" value="1"/>
</dbReference>
<feature type="compositionally biased region" description="Low complexity" evidence="17">
    <location>
        <begin position="478"/>
        <end position="490"/>
    </location>
</feature>
<dbReference type="PANTHER" id="PTHR48012">
    <property type="entry name" value="STERILE20-LIKE KINASE, ISOFORM B-RELATED"/>
    <property type="match status" value="1"/>
</dbReference>
<evidence type="ECO:0000256" key="13">
    <source>
        <dbReference type="ARBA" id="ARBA00022842"/>
    </source>
</evidence>
<accession>A0AAV9J5W3</accession>
<evidence type="ECO:0000256" key="17">
    <source>
        <dbReference type="SAM" id="MobiDB-lite"/>
    </source>
</evidence>
<keyword evidence="9" id="KW-0479">Metal-binding</keyword>
<dbReference type="EC" id="2.7.11.1" evidence="4"/>
<keyword evidence="5" id="KW-0963">Cytoplasm</keyword>
<feature type="compositionally biased region" description="Polar residues" evidence="17">
    <location>
        <begin position="339"/>
        <end position="361"/>
    </location>
</feature>
<reference evidence="19 20" key="1">
    <citation type="submission" date="2021-11" db="EMBL/GenBank/DDBJ databases">
        <title>Black yeast isolated from Biological Soil Crust.</title>
        <authorList>
            <person name="Kurbessoian T."/>
        </authorList>
    </citation>
    <scope>NUCLEOTIDE SEQUENCE [LARGE SCALE GENOMIC DNA]</scope>
    <source>
        <strain evidence="19 20">CCFEE 5522</strain>
    </source>
</reference>
<dbReference type="GO" id="GO:0004674">
    <property type="term" value="F:protein serine/threonine kinase activity"/>
    <property type="evidence" value="ECO:0007669"/>
    <property type="project" value="UniProtKB-KW"/>
</dbReference>
<evidence type="ECO:0000256" key="15">
    <source>
        <dbReference type="ARBA" id="ARBA00048679"/>
    </source>
</evidence>
<evidence type="ECO:0000256" key="10">
    <source>
        <dbReference type="ARBA" id="ARBA00022741"/>
    </source>
</evidence>
<dbReference type="PROSITE" id="PS00107">
    <property type="entry name" value="PROTEIN_KINASE_ATP"/>
    <property type="match status" value="1"/>
</dbReference>
<evidence type="ECO:0000313" key="20">
    <source>
        <dbReference type="Proteomes" id="UP001324427"/>
    </source>
</evidence>
<dbReference type="GO" id="GO:0005737">
    <property type="term" value="C:cytoplasm"/>
    <property type="evidence" value="ECO:0007669"/>
    <property type="project" value="UniProtKB-SubCell"/>
</dbReference>
<gene>
    <name evidence="19" type="ORF">LTR36_009669</name>
</gene>
<proteinExistence type="inferred from homology"/>
<comment type="subcellular location">
    <subcellularLocation>
        <location evidence="2">Cytoplasm</location>
    </subcellularLocation>
</comment>
<keyword evidence="10 16" id="KW-0547">Nucleotide-binding</keyword>
<evidence type="ECO:0000256" key="16">
    <source>
        <dbReference type="PROSITE-ProRule" id="PRU10141"/>
    </source>
</evidence>
<dbReference type="GO" id="GO:0005524">
    <property type="term" value="F:ATP binding"/>
    <property type="evidence" value="ECO:0007669"/>
    <property type="project" value="UniProtKB-UniRule"/>
</dbReference>
<evidence type="ECO:0000256" key="3">
    <source>
        <dbReference type="ARBA" id="ARBA00008874"/>
    </source>
</evidence>
<name>A0AAV9J5W3_9PEZI</name>
<evidence type="ECO:0000256" key="5">
    <source>
        <dbReference type="ARBA" id="ARBA00022490"/>
    </source>
</evidence>
<feature type="region of interest" description="Disordered" evidence="17">
    <location>
        <begin position="289"/>
        <end position="450"/>
    </location>
</feature>
<dbReference type="EMBL" id="JAVFHQ010000071">
    <property type="protein sequence ID" value="KAK4540264.1"/>
    <property type="molecule type" value="Genomic_DNA"/>
</dbReference>
<comment type="catalytic activity">
    <reaction evidence="14">
        <text>L-threonyl-[protein] + ATP = O-phospho-L-threonyl-[protein] + ADP + H(+)</text>
        <dbReference type="Rhea" id="RHEA:46608"/>
        <dbReference type="Rhea" id="RHEA-COMP:11060"/>
        <dbReference type="Rhea" id="RHEA-COMP:11605"/>
        <dbReference type="ChEBI" id="CHEBI:15378"/>
        <dbReference type="ChEBI" id="CHEBI:30013"/>
        <dbReference type="ChEBI" id="CHEBI:30616"/>
        <dbReference type="ChEBI" id="CHEBI:61977"/>
        <dbReference type="ChEBI" id="CHEBI:456216"/>
        <dbReference type="EC" id="2.7.11.1"/>
    </reaction>
</comment>
<evidence type="ECO:0000256" key="1">
    <source>
        <dbReference type="ARBA" id="ARBA00001946"/>
    </source>
</evidence>
<keyword evidence="13" id="KW-0460">Magnesium</keyword>
<evidence type="ECO:0000256" key="12">
    <source>
        <dbReference type="ARBA" id="ARBA00022840"/>
    </source>
</evidence>
<comment type="cofactor">
    <cofactor evidence="1">
        <name>Mg(2+)</name>
        <dbReference type="ChEBI" id="CHEBI:18420"/>
    </cofactor>
</comment>
<dbReference type="CDD" id="cd06609">
    <property type="entry name" value="STKc_MST3_like"/>
    <property type="match status" value="1"/>
</dbReference>
<dbReference type="Gene3D" id="3.30.200.20">
    <property type="entry name" value="Phosphorylase Kinase, domain 1"/>
    <property type="match status" value="1"/>
</dbReference>
<dbReference type="AlphaFoldDB" id="A0AAV9J5W3"/>
<keyword evidence="12 16" id="KW-0067">ATP-binding</keyword>
<dbReference type="InterPro" id="IPR050629">
    <property type="entry name" value="STE20/SPS1-PAK"/>
</dbReference>
<keyword evidence="11" id="KW-0418">Kinase</keyword>
<evidence type="ECO:0000259" key="18">
    <source>
        <dbReference type="PROSITE" id="PS50011"/>
    </source>
</evidence>
<dbReference type="PANTHER" id="PTHR48012:SF10">
    <property type="entry name" value="FI20177P1"/>
    <property type="match status" value="1"/>
</dbReference>
<evidence type="ECO:0000313" key="19">
    <source>
        <dbReference type="EMBL" id="KAK4540264.1"/>
    </source>
</evidence>
<evidence type="ECO:0000256" key="8">
    <source>
        <dbReference type="ARBA" id="ARBA00022679"/>
    </source>
</evidence>
<dbReference type="InterPro" id="IPR011009">
    <property type="entry name" value="Kinase-like_dom_sf"/>
</dbReference>
<dbReference type="FunFam" id="3.30.200.20:FF:000488">
    <property type="entry name" value="Related to severin kinase"/>
    <property type="match status" value="1"/>
</dbReference>
<dbReference type="Gene3D" id="1.10.510.10">
    <property type="entry name" value="Transferase(Phosphotransferase) domain 1"/>
    <property type="match status" value="1"/>
</dbReference>